<dbReference type="SMART" id="SM00382">
    <property type="entry name" value="AAA"/>
    <property type="match status" value="1"/>
</dbReference>
<dbReference type="Gene3D" id="3.40.50.300">
    <property type="entry name" value="P-loop containing nucleotide triphosphate hydrolases"/>
    <property type="match status" value="1"/>
</dbReference>
<reference evidence="2" key="1">
    <citation type="submission" date="2023-05" db="EMBL/GenBank/DDBJ databases">
        <title>[olsenella] sp. nov., isolated from a pig farm feces dump.</title>
        <authorList>
            <person name="Chang Y.-H."/>
        </authorList>
    </citation>
    <scope>NUCLEOTIDE SEQUENCE</scope>
    <source>
        <strain evidence="2">YH-ols2217</strain>
    </source>
</reference>
<dbReference type="CDD" id="cd00009">
    <property type="entry name" value="AAA"/>
    <property type="match status" value="1"/>
</dbReference>
<keyword evidence="2" id="KW-0067">ATP-binding</keyword>
<name>A0ABT6ZI78_9ACTN</name>
<comment type="caution">
    <text evidence="2">The sequence shown here is derived from an EMBL/GenBank/DDBJ whole genome shotgun (WGS) entry which is preliminary data.</text>
</comment>
<keyword evidence="2" id="KW-0547">Nucleotide-binding</keyword>
<dbReference type="PANTHER" id="PTHR42935:SF1">
    <property type="entry name" value="SLR0930 PROTEIN"/>
    <property type="match status" value="1"/>
</dbReference>
<feature type="domain" description="AAA+ ATPase" evidence="1">
    <location>
        <begin position="199"/>
        <end position="340"/>
    </location>
</feature>
<dbReference type="RefSeq" id="WP_283712401.1">
    <property type="nucleotide sequence ID" value="NZ_JASJEW010000001.1"/>
</dbReference>
<evidence type="ECO:0000313" key="3">
    <source>
        <dbReference type="Proteomes" id="UP001431693"/>
    </source>
</evidence>
<organism evidence="2 3">
    <name type="scientific">Kribbibacterium absianum</name>
    <dbReference type="NCBI Taxonomy" id="3044210"/>
    <lineage>
        <taxon>Bacteria</taxon>
        <taxon>Bacillati</taxon>
        <taxon>Actinomycetota</taxon>
        <taxon>Coriobacteriia</taxon>
        <taxon>Coriobacteriales</taxon>
        <taxon>Kribbibacteriaceae</taxon>
        <taxon>Kribbibacterium</taxon>
    </lineage>
</organism>
<dbReference type="InterPro" id="IPR003593">
    <property type="entry name" value="AAA+_ATPase"/>
</dbReference>
<evidence type="ECO:0000259" key="1">
    <source>
        <dbReference type="SMART" id="SM00382"/>
    </source>
</evidence>
<dbReference type="Proteomes" id="UP001431693">
    <property type="component" value="Unassembled WGS sequence"/>
</dbReference>
<dbReference type="InterPro" id="IPR008533">
    <property type="entry name" value="DUF815"/>
</dbReference>
<protein>
    <submittedName>
        <fullName evidence="2">ATP-binding protein</fullName>
    </submittedName>
</protein>
<dbReference type="SUPFAM" id="SSF52540">
    <property type="entry name" value="P-loop containing nucleoside triphosphate hydrolases"/>
    <property type="match status" value="1"/>
</dbReference>
<dbReference type="Pfam" id="PF05673">
    <property type="entry name" value="DUF815"/>
    <property type="match status" value="1"/>
</dbReference>
<gene>
    <name evidence="2" type="ORF">QJ043_01485</name>
</gene>
<dbReference type="GO" id="GO:0005524">
    <property type="term" value="F:ATP binding"/>
    <property type="evidence" value="ECO:0007669"/>
    <property type="project" value="UniProtKB-KW"/>
</dbReference>
<proteinExistence type="predicted"/>
<keyword evidence="3" id="KW-1185">Reference proteome</keyword>
<dbReference type="PANTHER" id="PTHR42935">
    <property type="entry name" value="SLR0930 PROTEIN"/>
    <property type="match status" value="1"/>
</dbReference>
<dbReference type="EMBL" id="JASJEX010000001">
    <property type="protein sequence ID" value="MDJ1128761.1"/>
    <property type="molecule type" value="Genomic_DNA"/>
</dbReference>
<evidence type="ECO:0000313" key="2">
    <source>
        <dbReference type="EMBL" id="MDJ1128761.1"/>
    </source>
</evidence>
<dbReference type="InterPro" id="IPR027417">
    <property type="entry name" value="P-loop_NTPase"/>
</dbReference>
<accession>A0ABT6ZI78</accession>
<sequence length="416" mass="45550">MNGGGLARDLKRCWNRFAVFRGLAADPVFARFIELLTDPCPDAAGAFAASLYATGTDRWDQYLRGLVFSEETPLVRLTAEGEAVPPLMSEAADWEMGVLEAMGALSPEDLGLSTPPGWECGASGQSWLLEYREHLASMERHGFGIYARHRAFRLAGPEEDPRLAPVSHPDAVSVANLYGYERQRAAVVENTRMLLAGLPAANVLLYGDAGTGKSATVKATANLLAPEGLRLVELTRTQLHLLPRLLDELAHNPLRFVVFIDDLSFQDSDEDFSALKAVLEGGVSARAANTAIYATSNRRHLVRETFSSREGDEIHRQDTMQETLSLSERFGLRVRYDRPGRDDYLAIVKGLAGERGLELPEGQLALEAERFATRAGGRSARAARQLVDRLYVDVHLGTNARCMIDVQAGTVPVCTL</sequence>